<evidence type="ECO:0000259" key="1">
    <source>
        <dbReference type="PROSITE" id="PS50943"/>
    </source>
</evidence>
<dbReference type="RefSeq" id="WP_179357666.1">
    <property type="nucleotide sequence ID" value="NZ_CP058627.1"/>
</dbReference>
<dbReference type="GO" id="GO:0003677">
    <property type="term" value="F:DNA binding"/>
    <property type="evidence" value="ECO:0007669"/>
    <property type="project" value="InterPro"/>
</dbReference>
<protein>
    <submittedName>
        <fullName evidence="2">Helix-turn-helix transcriptional regulator</fullName>
    </submittedName>
</protein>
<dbReference type="InterPro" id="IPR001387">
    <property type="entry name" value="Cro/C1-type_HTH"/>
</dbReference>
<keyword evidence="3" id="KW-1185">Reference proteome</keyword>
<dbReference type="AlphaFoldDB" id="A0A7H9BJ50"/>
<dbReference type="Pfam" id="PF01381">
    <property type="entry name" value="HTH_3"/>
    <property type="match status" value="1"/>
</dbReference>
<dbReference type="SUPFAM" id="SSF47413">
    <property type="entry name" value="lambda repressor-like DNA-binding domains"/>
    <property type="match status" value="1"/>
</dbReference>
<sequence length="109" mass="12069">MLDFETLLLAMKSRLNTDSATQVAISIGVDRTSISNIVNKRRSVGPDIARKISSFLNVPLPVIYSAIMYSDAPTREEMAGWLAAYTACKGFDYEKEIREEIAKKPLLAA</sequence>
<dbReference type="CDD" id="cd00093">
    <property type="entry name" value="HTH_XRE"/>
    <property type="match status" value="1"/>
</dbReference>
<dbReference type="Gene3D" id="1.10.260.40">
    <property type="entry name" value="lambda repressor-like DNA-binding domains"/>
    <property type="match status" value="1"/>
</dbReference>
<name>A0A7H9BJ50_9NEIS</name>
<dbReference type="PROSITE" id="PS50943">
    <property type="entry name" value="HTH_CROC1"/>
    <property type="match status" value="1"/>
</dbReference>
<gene>
    <name evidence="2" type="ORF">HQ393_04565</name>
</gene>
<evidence type="ECO:0000313" key="3">
    <source>
        <dbReference type="Proteomes" id="UP000509597"/>
    </source>
</evidence>
<reference evidence="2 3" key="1">
    <citation type="submission" date="2020-07" db="EMBL/GenBank/DDBJ databases">
        <title>Complete genome sequence of Chitinibacter sp. 2T18.</title>
        <authorList>
            <person name="Bae J.-W."/>
            <person name="Choi J.-W."/>
        </authorList>
    </citation>
    <scope>NUCLEOTIDE SEQUENCE [LARGE SCALE GENOMIC DNA]</scope>
    <source>
        <strain evidence="2 3">2T18</strain>
    </source>
</reference>
<proteinExistence type="predicted"/>
<dbReference type="Proteomes" id="UP000509597">
    <property type="component" value="Chromosome"/>
</dbReference>
<dbReference type="EMBL" id="CP058627">
    <property type="protein sequence ID" value="QLG87584.1"/>
    <property type="molecule type" value="Genomic_DNA"/>
</dbReference>
<feature type="domain" description="HTH cro/C1-type" evidence="1">
    <location>
        <begin position="21"/>
        <end position="63"/>
    </location>
</feature>
<accession>A0A7H9BJ50</accession>
<dbReference type="KEGG" id="chiz:HQ393_04565"/>
<evidence type="ECO:0000313" key="2">
    <source>
        <dbReference type="EMBL" id="QLG87584.1"/>
    </source>
</evidence>
<organism evidence="2 3">
    <name type="scientific">Chitinibacter bivalviorum</name>
    <dbReference type="NCBI Taxonomy" id="2739434"/>
    <lineage>
        <taxon>Bacteria</taxon>
        <taxon>Pseudomonadati</taxon>
        <taxon>Pseudomonadota</taxon>
        <taxon>Betaproteobacteria</taxon>
        <taxon>Neisseriales</taxon>
        <taxon>Chitinibacteraceae</taxon>
        <taxon>Chitinibacter</taxon>
    </lineage>
</organism>
<dbReference type="SMART" id="SM00530">
    <property type="entry name" value="HTH_XRE"/>
    <property type="match status" value="1"/>
</dbReference>
<dbReference type="InterPro" id="IPR010982">
    <property type="entry name" value="Lambda_DNA-bd_dom_sf"/>
</dbReference>